<gene>
    <name evidence="1" type="ORF">BECKLPF1236B_GA0070989_102724</name>
</gene>
<protein>
    <submittedName>
        <fullName evidence="1">Uncharacterized protein</fullName>
    </submittedName>
</protein>
<proteinExistence type="predicted"/>
<accession>A0A450W4I9</accession>
<reference evidence="1" key="1">
    <citation type="submission" date="2019-02" db="EMBL/GenBank/DDBJ databases">
        <authorList>
            <person name="Gruber-Vodicka R. H."/>
            <person name="Seah K. B. B."/>
        </authorList>
    </citation>
    <scope>NUCLEOTIDE SEQUENCE</scope>
    <source>
        <strain evidence="1">BECK_S313</strain>
    </source>
</reference>
<sequence>MVRMPKAINTSISVKPPSLSLATDIARGYLKTGPTLLKALAEFKTFTILFKSVFSSLAIM</sequence>
<organism evidence="1">
    <name type="scientific">Candidatus Kentrum sp. LPFa</name>
    <dbReference type="NCBI Taxonomy" id="2126335"/>
    <lineage>
        <taxon>Bacteria</taxon>
        <taxon>Pseudomonadati</taxon>
        <taxon>Pseudomonadota</taxon>
        <taxon>Gammaproteobacteria</taxon>
        <taxon>Candidatus Kentrum</taxon>
    </lineage>
</organism>
<dbReference type="EMBL" id="CAADFK010000027">
    <property type="protein sequence ID" value="VFK11929.1"/>
    <property type="molecule type" value="Genomic_DNA"/>
</dbReference>
<evidence type="ECO:0000313" key="1">
    <source>
        <dbReference type="EMBL" id="VFK11929.1"/>
    </source>
</evidence>
<name>A0A450W4I9_9GAMM</name>
<dbReference type="AlphaFoldDB" id="A0A450W4I9"/>